<keyword evidence="5" id="KW-0547">Nucleotide-binding</keyword>
<gene>
    <name evidence="12" type="ORF">AMD02_09855</name>
</gene>
<dbReference type="GeneID" id="87597549"/>
<feature type="domain" description="DAGKc" evidence="11">
    <location>
        <begin position="1"/>
        <end position="127"/>
    </location>
</feature>
<dbReference type="PANTHER" id="PTHR12358">
    <property type="entry name" value="SPHINGOSINE KINASE"/>
    <property type="match status" value="1"/>
</dbReference>
<evidence type="ECO:0000256" key="9">
    <source>
        <dbReference type="ARBA" id="ARBA00023209"/>
    </source>
</evidence>
<dbReference type="AlphaFoldDB" id="A0A0M0KKK0"/>
<dbReference type="Gene3D" id="3.40.50.10330">
    <property type="entry name" value="Probable inorganic polyphosphate/atp-NAD kinase, domain 1"/>
    <property type="match status" value="1"/>
</dbReference>
<dbReference type="PANTHER" id="PTHR12358:SF54">
    <property type="entry name" value="SPHINGOSINE KINASE RELATED PROTEIN"/>
    <property type="match status" value="1"/>
</dbReference>
<reference evidence="12" key="1">
    <citation type="submission" date="2015-08" db="EMBL/GenBank/DDBJ databases">
        <title>Complete DNA Sequence of Pseudomonas syringae pv. actinidiae, the Causal Agent of Kiwifruit Canker Disease.</title>
        <authorList>
            <person name="Rikkerink E.H.A."/>
            <person name="Fineran P.C."/>
        </authorList>
    </citation>
    <scope>NUCLEOTIDE SEQUENCE</scope>
    <source>
        <strain evidence="12">DSM 13666</strain>
    </source>
</reference>
<evidence type="ECO:0000256" key="3">
    <source>
        <dbReference type="ARBA" id="ARBA00022516"/>
    </source>
</evidence>
<evidence type="ECO:0000256" key="7">
    <source>
        <dbReference type="ARBA" id="ARBA00022840"/>
    </source>
</evidence>
<evidence type="ECO:0000256" key="10">
    <source>
        <dbReference type="ARBA" id="ARBA00023264"/>
    </source>
</evidence>
<dbReference type="InterPro" id="IPR016064">
    <property type="entry name" value="NAD/diacylglycerol_kinase_sf"/>
</dbReference>
<dbReference type="SMART" id="SM00046">
    <property type="entry name" value="DAGKc"/>
    <property type="match status" value="1"/>
</dbReference>
<dbReference type="GO" id="GO:0008654">
    <property type="term" value="P:phospholipid biosynthetic process"/>
    <property type="evidence" value="ECO:0007669"/>
    <property type="project" value="UniProtKB-KW"/>
</dbReference>
<dbReference type="Pfam" id="PF00781">
    <property type="entry name" value="DAGK_cat"/>
    <property type="match status" value="1"/>
</dbReference>
<comment type="caution">
    <text evidence="12">The sequence shown here is derived from an EMBL/GenBank/DDBJ whole genome shotgun (WGS) entry which is preliminary data.</text>
</comment>
<keyword evidence="8" id="KW-0443">Lipid metabolism</keyword>
<keyword evidence="9" id="KW-0594">Phospholipid biosynthesis</keyword>
<organism evidence="12">
    <name type="scientific">Halalkalibacterium halodurans</name>
    <name type="common">Bacillus halodurans</name>
    <dbReference type="NCBI Taxonomy" id="86665"/>
    <lineage>
        <taxon>Bacteria</taxon>
        <taxon>Bacillati</taxon>
        <taxon>Bacillota</taxon>
        <taxon>Bacilli</taxon>
        <taxon>Bacillales</taxon>
        <taxon>Bacillaceae</taxon>
        <taxon>Halalkalibacterium (ex Joshi et al. 2022)</taxon>
    </lineage>
</organism>
<dbReference type="InterPro" id="IPR005218">
    <property type="entry name" value="Diacylglycerol/lipid_kinase"/>
</dbReference>
<dbReference type="GO" id="GO:0016301">
    <property type="term" value="F:kinase activity"/>
    <property type="evidence" value="ECO:0007669"/>
    <property type="project" value="UniProtKB-KW"/>
</dbReference>
<accession>A0A4Y7WVP2</accession>
<evidence type="ECO:0000313" key="12">
    <source>
        <dbReference type="EMBL" id="KOO39117.1"/>
    </source>
</evidence>
<dbReference type="Pfam" id="PF19279">
    <property type="entry name" value="YegS_C"/>
    <property type="match status" value="1"/>
</dbReference>
<evidence type="ECO:0000256" key="1">
    <source>
        <dbReference type="ARBA" id="ARBA00001946"/>
    </source>
</evidence>
<evidence type="ECO:0000259" key="11">
    <source>
        <dbReference type="PROSITE" id="PS50146"/>
    </source>
</evidence>
<protein>
    <submittedName>
        <fullName evidence="12">Lipid kinase</fullName>
    </submittedName>
</protein>
<dbReference type="InterPro" id="IPR001206">
    <property type="entry name" value="Diacylglycerol_kinase_cat_dom"/>
</dbReference>
<accession>A0A0M0KKK0</accession>
<name>A0A0M0KKK0_ALKHA</name>
<dbReference type="PATRIC" id="fig|136160.3.peg.2349"/>
<keyword evidence="4" id="KW-0808">Transferase</keyword>
<dbReference type="InterPro" id="IPR045540">
    <property type="entry name" value="YegS/DAGK_C"/>
</dbReference>
<keyword evidence="6 12" id="KW-0418">Kinase</keyword>
<dbReference type="Gene3D" id="2.60.200.40">
    <property type="match status" value="1"/>
</dbReference>
<dbReference type="InterPro" id="IPR050187">
    <property type="entry name" value="Lipid_Phosphate_FormReg"/>
</dbReference>
<dbReference type="PROSITE" id="PS50146">
    <property type="entry name" value="DAGK"/>
    <property type="match status" value="1"/>
</dbReference>
<dbReference type="GO" id="GO:0005524">
    <property type="term" value="F:ATP binding"/>
    <property type="evidence" value="ECO:0007669"/>
    <property type="project" value="UniProtKB-KW"/>
</dbReference>
<comment type="similarity">
    <text evidence="2">Belongs to the diacylglycerol/lipid kinase family.</text>
</comment>
<evidence type="ECO:0000256" key="5">
    <source>
        <dbReference type="ARBA" id="ARBA00022741"/>
    </source>
</evidence>
<keyword evidence="7" id="KW-0067">ATP-binding</keyword>
<keyword evidence="3" id="KW-0444">Lipid biosynthesis</keyword>
<dbReference type="EMBL" id="LILD01000001">
    <property type="protein sequence ID" value="KOO39117.1"/>
    <property type="molecule type" value="Genomic_DNA"/>
</dbReference>
<proteinExistence type="inferred from homology"/>
<evidence type="ECO:0000256" key="8">
    <source>
        <dbReference type="ARBA" id="ARBA00023098"/>
    </source>
</evidence>
<evidence type="ECO:0000256" key="4">
    <source>
        <dbReference type="ARBA" id="ARBA00022679"/>
    </source>
</evidence>
<dbReference type="SUPFAM" id="SSF111331">
    <property type="entry name" value="NAD kinase/diacylglycerol kinase-like"/>
    <property type="match status" value="1"/>
</dbReference>
<sequence length="295" mass="32559">MYGFIVNKASGNGKGQRTWKKVEYELQIRNTPYLVRFTSGSGHATTIVKELLTEGVKTIIAVGGDGTINEVANGLVNHRVPLGIIPAGSGNDFARCLNIPMHYEKALHRIFENKQKKVDLLHLGQRHCLTVTGIGFDGKIAKTVNEAIYKNWFNQFGFGGLSYVLSMLEVLKDYRPTNIQITVDGKELFFSGVWLVAVANSPNYGGGIRICPEASYDDGLLNICVVHGMSKWQLLRLFPKAYKGKHVVMEQHVTLLTGKDVYVQSDTPVLVQGDGEPIMESPVRLQIKKGALSVV</sequence>
<evidence type="ECO:0000256" key="6">
    <source>
        <dbReference type="ARBA" id="ARBA00022777"/>
    </source>
</evidence>
<keyword evidence="10" id="KW-1208">Phospholipid metabolism</keyword>
<dbReference type="InterPro" id="IPR017438">
    <property type="entry name" value="ATP-NAD_kinase_N"/>
</dbReference>
<comment type="cofactor">
    <cofactor evidence="1">
        <name>Mg(2+)</name>
        <dbReference type="ChEBI" id="CHEBI:18420"/>
    </cofactor>
</comment>
<evidence type="ECO:0000256" key="2">
    <source>
        <dbReference type="ARBA" id="ARBA00005983"/>
    </source>
</evidence>
<dbReference type="RefSeq" id="WP_053431183.1">
    <property type="nucleotide sequence ID" value="NZ_CP040441.1"/>
</dbReference>
<dbReference type="NCBIfam" id="TIGR00147">
    <property type="entry name" value="YegS/Rv2252/BmrU family lipid kinase"/>
    <property type="match status" value="1"/>
</dbReference>